<dbReference type="Proteomes" id="UP000304840">
    <property type="component" value="Chromosome"/>
</dbReference>
<proteinExistence type="predicted"/>
<evidence type="ECO:0000313" key="2">
    <source>
        <dbReference type="Proteomes" id="UP000304840"/>
    </source>
</evidence>
<sequence>MHKINYPEDIEGFKEEYYSLISEKFENEKIQDLDNLIIRIDGDWSFKKLLTATFSELISFSELFGNNKNLDDKNHINREFIKNYDAVEKYNKLTKEQKKQSNRVEKKYRYTELRNEIVAFLREKDVNIKSCFYCNIEYVNNFEETFSFKNEEEFLNDAPEVFLKNSDLPDIIVNKIIEDRSKGYLTFKEFLFSKEQIKKIEKYCIDNQNEILKVYNEHYALDHVIGKAEHPYLSLSIFNLVPCCSSCNSKFKHTKEFKIDAILTKIIPSSEQYALNDLIEFRLKDLQDFLSKKDKNDLTVELTNLKRKGKENDSIDKYLSIFKLKGRYESHKEKADDIIKKRENYSETQINEMSKLLSISSNQIKKDIFGKECFETNNEPFEKYKQDIAKQIGLFLLSNDSSKCKGN</sequence>
<reference evidence="1 2" key="2">
    <citation type="submission" date="2019-05" db="EMBL/GenBank/DDBJ databases">
        <authorList>
            <person name="Ravantti J.J."/>
        </authorList>
    </citation>
    <scope>NUCLEOTIDE SEQUENCE [LARGE SCALE GENOMIC DNA]</scope>
    <source>
        <strain evidence="1 2">B185</strain>
    </source>
</reference>
<reference evidence="2" key="1">
    <citation type="submission" date="2016-03" db="EMBL/GenBank/DDBJ databases">
        <title>Flavobacterium columnare strain B185, complete genome.</title>
        <authorList>
            <person name="Sundberg L.-R."/>
            <person name="Papponen P."/>
            <person name="Laanto E."/>
        </authorList>
    </citation>
    <scope>NUCLEOTIDE SEQUENCE [LARGE SCALE GENOMIC DNA]</scope>
    <source>
        <strain evidence="2">B185</strain>
    </source>
</reference>
<dbReference type="AlphaFoldDB" id="A0AAI8CGC3"/>
<evidence type="ECO:0008006" key="3">
    <source>
        <dbReference type="Google" id="ProtNLM"/>
    </source>
</evidence>
<organism evidence="1 2">
    <name type="scientific">Flavobacterium columnare</name>
    <dbReference type="NCBI Taxonomy" id="996"/>
    <lineage>
        <taxon>Bacteria</taxon>
        <taxon>Pseudomonadati</taxon>
        <taxon>Bacteroidota</taxon>
        <taxon>Flavobacteriia</taxon>
        <taxon>Flavobacteriales</taxon>
        <taxon>Flavobacteriaceae</taxon>
        <taxon>Flavobacterium</taxon>
    </lineage>
</organism>
<dbReference type="EMBL" id="CP010992">
    <property type="protein sequence ID" value="AMO19442.1"/>
    <property type="molecule type" value="Genomic_DNA"/>
</dbReference>
<protein>
    <recommendedName>
        <fullName evidence="3">HNH endonuclease</fullName>
    </recommendedName>
</protein>
<accession>A0AAI8CGC3</accession>
<evidence type="ECO:0000313" key="1">
    <source>
        <dbReference type="EMBL" id="AMO19442.1"/>
    </source>
</evidence>
<name>A0AAI8CGC3_9FLAO</name>
<gene>
    <name evidence="1" type="ORF">UN65_02965</name>
</gene>
<dbReference type="RefSeq" id="WP_138424952.1">
    <property type="nucleotide sequence ID" value="NZ_CP010992.1"/>
</dbReference>